<protein>
    <recommendedName>
        <fullName evidence="4">Pilus assembly protein TadE</fullName>
    </recommendedName>
</protein>
<keyword evidence="1" id="KW-0812">Transmembrane</keyword>
<name>A0ABZ0ZTQ6_9ACTN</name>
<evidence type="ECO:0008006" key="4">
    <source>
        <dbReference type="Google" id="ProtNLM"/>
    </source>
</evidence>
<keyword evidence="3" id="KW-1185">Reference proteome</keyword>
<keyword evidence="1" id="KW-0472">Membrane</keyword>
<dbReference type="EMBL" id="CP141059">
    <property type="protein sequence ID" value="WQQ27669.1"/>
    <property type="molecule type" value="Genomic_DNA"/>
</dbReference>
<evidence type="ECO:0000313" key="2">
    <source>
        <dbReference type="EMBL" id="WQQ27669.1"/>
    </source>
</evidence>
<dbReference type="Proteomes" id="UP001327225">
    <property type="component" value="Chromosome"/>
</dbReference>
<gene>
    <name evidence="2" type="ORF">SHK19_05390</name>
</gene>
<dbReference type="RefSeq" id="WP_322458203.1">
    <property type="nucleotide sequence ID" value="NZ_CP141059.1"/>
</dbReference>
<organism evidence="2 3">
    <name type="scientific">Nocardioides bizhenqiangii</name>
    <dbReference type="NCBI Taxonomy" id="3095076"/>
    <lineage>
        <taxon>Bacteria</taxon>
        <taxon>Bacillati</taxon>
        <taxon>Actinomycetota</taxon>
        <taxon>Actinomycetes</taxon>
        <taxon>Propionibacteriales</taxon>
        <taxon>Nocardioidaceae</taxon>
        <taxon>Nocardioides</taxon>
    </lineage>
</organism>
<evidence type="ECO:0000256" key="1">
    <source>
        <dbReference type="SAM" id="Phobius"/>
    </source>
</evidence>
<proteinExistence type="predicted"/>
<accession>A0ABZ0ZTQ6</accession>
<feature type="transmembrane region" description="Helical" evidence="1">
    <location>
        <begin position="12"/>
        <end position="31"/>
    </location>
</feature>
<reference evidence="3" key="1">
    <citation type="submission" date="2023-12" db="EMBL/GenBank/DDBJ databases">
        <title>Novel species in genus Nocardioides.</title>
        <authorList>
            <person name="Zhou H."/>
        </authorList>
    </citation>
    <scope>NUCLEOTIDE SEQUENCE [LARGE SCALE GENOMIC DNA]</scope>
    <source>
        <strain evidence="3">HM61</strain>
    </source>
</reference>
<evidence type="ECO:0000313" key="3">
    <source>
        <dbReference type="Proteomes" id="UP001327225"/>
    </source>
</evidence>
<keyword evidence="1" id="KW-1133">Transmembrane helix</keyword>
<sequence>MRDRRDEGGSALVELVWLGILLLVPLLWIVLSVSEVQQGAFGVTAAARSAGRAYALAPDDASGQRAAEEVARRALADQGLEGAPLTVTVTCTPYPGDCHNGTSVITVRVRSSVELPLLPDALGGGAPRFALDATHSVPIGRYQEVDGG</sequence>